<reference evidence="1" key="1">
    <citation type="submission" date="2020-02" db="EMBL/GenBank/DDBJ databases">
        <authorList>
            <person name="Meier V. D."/>
        </authorList>
    </citation>
    <scope>NUCLEOTIDE SEQUENCE</scope>
    <source>
        <strain evidence="1">AVDCRST_MAG91</strain>
    </source>
</reference>
<organism evidence="1">
    <name type="scientific">uncultured Sphingomonadaceae bacterium</name>
    <dbReference type="NCBI Taxonomy" id="169976"/>
    <lineage>
        <taxon>Bacteria</taxon>
        <taxon>Pseudomonadati</taxon>
        <taxon>Pseudomonadota</taxon>
        <taxon>Alphaproteobacteria</taxon>
        <taxon>Sphingomonadales</taxon>
        <taxon>Sphingomonadaceae</taxon>
        <taxon>environmental samples</taxon>
    </lineage>
</organism>
<accession>A0A6J4SX22</accession>
<evidence type="ECO:0000313" key="1">
    <source>
        <dbReference type="EMBL" id="CAA9507979.1"/>
    </source>
</evidence>
<proteinExistence type="predicted"/>
<gene>
    <name evidence="1" type="ORF">AVDCRST_MAG91-1454</name>
</gene>
<dbReference type="AlphaFoldDB" id="A0A6J4SX22"/>
<sequence length="102" mass="11032">MLFEVGFDLPGRRLELFAVGLLRAFDASPHATTERLVAEMVSKIEDGPVALVAEEPDLRAARLVRSADTVDEAAKLALLEVAERLRAARHPEDGHYGAKGPA</sequence>
<protein>
    <submittedName>
        <fullName evidence="1">Uncharacterized protein</fullName>
    </submittedName>
</protein>
<name>A0A6J4SX22_9SPHN</name>
<dbReference type="EMBL" id="CADCVX010000285">
    <property type="protein sequence ID" value="CAA9507979.1"/>
    <property type="molecule type" value="Genomic_DNA"/>
</dbReference>